<dbReference type="RefSeq" id="WP_317046658.1">
    <property type="nucleotide sequence ID" value="NZ_QBKT01000001.1"/>
</dbReference>
<sequence>MIDYKFLNSPLVLIKSNYMTSLNFNKWNTILGWVVFLIALITFSLTVEPTASYWDCAEYIATSAKLQVGHPPGAPFFQMMGAVFATFASAPEDVALMVNYLSVFSSAFTILFMFWSITNLVRKMALLKKNDTEETPEFTTAKKIAVLGSGLVGSLAFTFSDSFWFSAVEAEVYAMAICIMSLMFWLALRWADEMHTPRGNKWLILISLIVGLSFGVHFMGLLTIPAIGMIYFFKNYKIVTVQNFILANVISVGVLLFIFKLLLPNVLRLFGYLEVFFVNTFGMPFNSGSIIAGLLLIAAFYYGLKYTRKKNFPILNTIILCTVYVLIGFSTWLMIPIRANANTIINENNPSDARSLLAYYNLEQYPETHLLYGPMYTDIYGGLDEDEPYVDDAPKYERDYTLGKYVIVNQWKGAKQNSDSKHRGFLPRMWSSEHAENYMDFSGILDFDLKPQYRGEIEAVKFVDSIKTAAEEGYISPEKFIKIVKNYRDFIDVKPPTFWDNFHYMITYQMGYMYWRYFMWNFVGRQDDIQGKLDNHGNWISGIKLIDEIHLGRSQDNLPSDVLNNKARNTYYFLPLIFGIFGFVFLLMRGQKQFWVLFVFFMFTGLALKIYLNERPFEPRERDYALVGSFYVFAMWIGYGVYALFDSLRLYVANRTAVASSITVVALLAVPLLMASQNWDDHDRSNRYTAQSTAKAYLNSIQEDVGAMIFTIGDNDTFALWYAQDIEGYRTDVRTINTSLLGTDWYIDQMKRKAYESEAVPSEMTHDKYKHGTRNYIRYEPNPRFKEDEVWDLDQFMNWVLSDGKETKYGYLIDNIYRRPDYDIPESQRNTIYYPVYKIRVPVNKENAKKYVDPEDHDKIVDSIIIELPRSAIYKNNLMMLDILNQNDWKRPIYFTGGSFDKAEYIWMKDYLQLDGLVYKLIPIKTEFPNELDMGQVNSDLMYKNVMTWDWGNSGSDDIYHDPQTRRQSISYRLNLARLIEQLIKEEKFEKAENVIDLAFEKMPIKYFDFYGLNEPFIDGYFKIGKTEKATKYYYEVRAKYLEYLDYYKQVPVSQKYRDIEDIFMNIEKYRSLLELLETNKQQELLESEMDVFNGYIEIFGPVLKSLE</sequence>
<evidence type="ECO:0000256" key="1">
    <source>
        <dbReference type="SAM" id="Phobius"/>
    </source>
</evidence>
<feature type="transmembrane region" description="Helical" evidence="1">
    <location>
        <begin position="570"/>
        <end position="588"/>
    </location>
</feature>
<feature type="transmembrane region" description="Helical" evidence="1">
    <location>
        <begin position="314"/>
        <end position="335"/>
    </location>
</feature>
<feature type="transmembrane region" description="Helical" evidence="1">
    <location>
        <begin position="657"/>
        <end position="675"/>
    </location>
</feature>
<comment type="caution">
    <text evidence="2">The sequence shown here is derived from an EMBL/GenBank/DDBJ whole genome shotgun (WGS) entry which is preliminary data.</text>
</comment>
<dbReference type="Pfam" id="PF11028">
    <property type="entry name" value="TMEM260-like"/>
    <property type="match status" value="1"/>
</dbReference>
<dbReference type="InterPro" id="IPR052724">
    <property type="entry name" value="GT117_domain-containing"/>
</dbReference>
<accession>A0A2T6C6F0</accession>
<evidence type="ECO:0000313" key="2">
    <source>
        <dbReference type="EMBL" id="PTX63867.1"/>
    </source>
</evidence>
<feature type="transmembrane region" description="Helical" evidence="1">
    <location>
        <begin position="100"/>
        <end position="121"/>
    </location>
</feature>
<protein>
    <submittedName>
        <fullName evidence="2">Uncharacterized protein DUF2723</fullName>
    </submittedName>
</protein>
<dbReference type="PANTHER" id="PTHR16214">
    <property type="entry name" value="TRANSMEMBRANE PROTEIN 260"/>
    <property type="match status" value="1"/>
</dbReference>
<keyword evidence="1" id="KW-1133">Transmembrane helix</keyword>
<dbReference type="Proteomes" id="UP000244090">
    <property type="component" value="Unassembled WGS sequence"/>
</dbReference>
<dbReference type="AlphaFoldDB" id="A0A2T6C6F0"/>
<feature type="transmembrane region" description="Helical" evidence="1">
    <location>
        <begin position="624"/>
        <end position="645"/>
    </location>
</feature>
<dbReference type="EMBL" id="QBKT01000001">
    <property type="protein sequence ID" value="PTX63867.1"/>
    <property type="molecule type" value="Genomic_DNA"/>
</dbReference>
<feature type="transmembrane region" description="Helical" evidence="1">
    <location>
        <begin position="275"/>
        <end position="302"/>
    </location>
</feature>
<gene>
    <name evidence="2" type="ORF">C8N46_101476</name>
</gene>
<feature type="transmembrane region" description="Helical" evidence="1">
    <location>
        <begin position="244"/>
        <end position="263"/>
    </location>
</feature>
<name>A0A2T6C6F0_9FLAO</name>
<dbReference type="InterPro" id="IPR021280">
    <property type="entry name" value="TMEM260-like"/>
</dbReference>
<evidence type="ECO:0000313" key="3">
    <source>
        <dbReference type="Proteomes" id="UP000244090"/>
    </source>
</evidence>
<keyword evidence="3" id="KW-1185">Reference proteome</keyword>
<reference evidence="2 3" key="1">
    <citation type="submission" date="2018-04" db="EMBL/GenBank/DDBJ databases">
        <title>Genomic Encyclopedia of Archaeal and Bacterial Type Strains, Phase II (KMG-II): from individual species to whole genera.</title>
        <authorList>
            <person name="Goeker M."/>
        </authorList>
    </citation>
    <scope>NUCLEOTIDE SEQUENCE [LARGE SCALE GENOMIC DNA]</scope>
    <source>
        <strain evidence="2 3">DSM 25731</strain>
    </source>
</reference>
<feature type="transmembrane region" description="Helical" evidence="1">
    <location>
        <begin position="594"/>
        <end position="612"/>
    </location>
</feature>
<dbReference type="PANTHER" id="PTHR16214:SF3">
    <property type="entry name" value="TRANSMEMBRANE PROTEIN 260"/>
    <property type="match status" value="1"/>
</dbReference>
<organism evidence="2 3">
    <name type="scientific">Kordia periserrulae</name>
    <dbReference type="NCBI Taxonomy" id="701523"/>
    <lineage>
        <taxon>Bacteria</taxon>
        <taxon>Pseudomonadati</taxon>
        <taxon>Bacteroidota</taxon>
        <taxon>Flavobacteriia</taxon>
        <taxon>Flavobacteriales</taxon>
        <taxon>Flavobacteriaceae</taxon>
        <taxon>Kordia</taxon>
    </lineage>
</organism>
<feature type="transmembrane region" description="Helical" evidence="1">
    <location>
        <begin position="203"/>
        <end position="232"/>
    </location>
</feature>
<feature type="transmembrane region" description="Helical" evidence="1">
    <location>
        <begin position="172"/>
        <end position="191"/>
    </location>
</feature>
<keyword evidence="1" id="KW-0472">Membrane</keyword>
<feature type="transmembrane region" description="Helical" evidence="1">
    <location>
        <begin position="27"/>
        <end position="45"/>
    </location>
</feature>
<proteinExistence type="predicted"/>
<keyword evidence="1" id="KW-0812">Transmembrane</keyword>